<reference evidence="1" key="1">
    <citation type="submission" date="2019-03" db="EMBL/GenBank/DDBJ databases">
        <title>Genome sequencing and reference-guided assembly of Black Bengal Goat (Capra hircus).</title>
        <authorList>
            <person name="Siddiki A.Z."/>
            <person name="Baten A."/>
            <person name="Billah M."/>
            <person name="Alam M.A.U."/>
            <person name="Shawrob K.S.M."/>
            <person name="Saha S."/>
            <person name="Chowdhury M."/>
            <person name="Rahman A.H."/>
            <person name="Stear M."/>
            <person name="Miah G."/>
            <person name="Das G.B."/>
            <person name="Hossain M.M."/>
            <person name="Kumkum M."/>
            <person name="Islam M.S."/>
            <person name="Mollah A.M."/>
            <person name="Ahsan A."/>
            <person name="Tusar F."/>
            <person name="Khan M.K.I."/>
        </authorList>
    </citation>
    <scope>NUCLEOTIDE SEQUENCE [LARGE SCALE GENOMIC DNA]</scope>
</reference>
<dbReference type="AlphaFoldDB" id="A0A8C2SA99"/>
<reference evidence="1" key="2">
    <citation type="submission" date="2025-08" db="UniProtKB">
        <authorList>
            <consortium name="Ensembl"/>
        </authorList>
    </citation>
    <scope>IDENTIFICATION</scope>
</reference>
<accession>A0A8C2SA99</accession>
<dbReference type="Ensembl" id="ENSCHIT00010055941.1">
    <property type="protein sequence ID" value="ENSCHIP00010040074.1"/>
    <property type="gene ID" value="ENSCHIG00010029473.1"/>
</dbReference>
<name>A0A8C2SA99_CAPHI</name>
<protein>
    <submittedName>
        <fullName evidence="1">Uncharacterized protein</fullName>
    </submittedName>
</protein>
<sequence length="67" mass="7612">MGKNLDAGQAMTPCSSMSSHTKERVTMIKVTLENFYMTLENFYSNLIKLEEVMEEEGLKFVGCENVL</sequence>
<organism evidence="1">
    <name type="scientific">Capra hircus</name>
    <name type="common">Goat</name>
    <dbReference type="NCBI Taxonomy" id="9925"/>
    <lineage>
        <taxon>Eukaryota</taxon>
        <taxon>Metazoa</taxon>
        <taxon>Chordata</taxon>
        <taxon>Craniata</taxon>
        <taxon>Vertebrata</taxon>
        <taxon>Euteleostomi</taxon>
        <taxon>Mammalia</taxon>
        <taxon>Eutheria</taxon>
        <taxon>Laurasiatheria</taxon>
        <taxon>Artiodactyla</taxon>
        <taxon>Ruminantia</taxon>
        <taxon>Pecora</taxon>
        <taxon>Bovidae</taxon>
        <taxon>Caprinae</taxon>
        <taxon>Capra</taxon>
    </lineage>
</organism>
<proteinExistence type="predicted"/>
<evidence type="ECO:0000313" key="1">
    <source>
        <dbReference type="Ensembl" id="ENSCHIP00010040074.1"/>
    </source>
</evidence>